<dbReference type="InterPro" id="IPR016185">
    <property type="entry name" value="PreATP-grasp_dom_sf"/>
</dbReference>
<dbReference type="InterPro" id="IPR005481">
    <property type="entry name" value="BC-like_N"/>
</dbReference>
<keyword evidence="4 7" id="KW-0067">ATP-binding</keyword>
<dbReference type="Gene3D" id="2.40.50.100">
    <property type="match status" value="1"/>
</dbReference>
<dbReference type="GO" id="GO:0005524">
    <property type="term" value="F:ATP binding"/>
    <property type="evidence" value="ECO:0007669"/>
    <property type="project" value="UniProtKB-UniRule"/>
</dbReference>
<evidence type="ECO:0000256" key="4">
    <source>
        <dbReference type="ARBA" id="ARBA00022840"/>
    </source>
</evidence>
<feature type="compositionally biased region" description="Low complexity" evidence="8">
    <location>
        <begin position="501"/>
        <end position="513"/>
    </location>
</feature>
<dbReference type="InterPro" id="IPR001882">
    <property type="entry name" value="Biotin_BS"/>
</dbReference>
<reference evidence="13" key="1">
    <citation type="submission" date="2019-10" db="EMBL/GenBank/DDBJ databases">
        <title>Complete genome sequence of Corynebacterium urogenitalis DSM 108747, isolated from the genital tract of a cow.</title>
        <authorList>
            <person name="Ruckert C."/>
            <person name="Ballas P."/>
            <person name="Wagener K."/>
            <person name="Drillich M."/>
            <person name="Kaempfer P."/>
            <person name="Busse H.-J."/>
            <person name="Ehling-Schulz M."/>
        </authorList>
    </citation>
    <scope>NUCLEOTIDE SEQUENCE [LARGE SCALE GENOMIC DNA]</scope>
    <source>
        <strain evidence="13">LMM 1652</strain>
    </source>
</reference>
<dbReference type="Pfam" id="PF00289">
    <property type="entry name" value="Biotin_carb_N"/>
    <property type="match status" value="1"/>
</dbReference>
<dbReference type="FunFam" id="3.40.50.20:FF:000010">
    <property type="entry name" value="Propionyl-CoA carboxylase subunit alpha"/>
    <property type="match status" value="1"/>
</dbReference>
<evidence type="ECO:0000259" key="11">
    <source>
        <dbReference type="PROSITE" id="PS50979"/>
    </source>
</evidence>
<feature type="domain" description="Lipoyl-binding" evidence="9">
    <location>
        <begin position="513"/>
        <end position="589"/>
    </location>
</feature>
<dbReference type="InterPro" id="IPR011054">
    <property type="entry name" value="Rudment_hybrid_motif"/>
</dbReference>
<dbReference type="PANTHER" id="PTHR18866">
    <property type="entry name" value="CARBOXYLASE:PYRUVATE/ACETYL-COA/PROPIONYL-COA CARBOXYLASE"/>
    <property type="match status" value="1"/>
</dbReference>
<keyword evidence="3 7" id="KW-0547">Nucleotide-binding</keyword>
<dbReference type="Gene3D" id="3.30.1490.20">
    <property type="entry name" value="ATP-grasp fold, A domain"/>
    <property type="match status" value="1"/>
</dbReference>
<dbReference type="SUPFAM" id="SSF52440">
    <property type="entry name" value="PreATP-grasp domain"/>
    <property type="match status" value="1"/>
</dbReference>
<name>A0A5J6ZA78_9CORY</name>
<dbReference type="Pfam" id="PF02786">
    <property type="entry name" value="CPSase_L_D2"/>
    <property type="match status" value="1"/>
</dbReference>
<dbReference type="PROSITE" id="PS50968">
    <property type="entry name" value="BIOTINYL_LIPOYL"/>
    <property type="match status" value="1"/>
</dbReference>
<evidence type="ECO:0000259" key="9">
    <source>
        <dbReference type="PROSITE" id="PS50968"/>
    </source>
</evidence>
<keyword evidence="13" id="KW-1185">Reference proteome</keyword>
<dbReference type="SUPFAM" id="SSF51246">
    <property type="entry name" value="Rudiment single hybrid motif"/>
    <property type="match status" value="1"/>
</dbReference>
<dbReference type="SUPFAM" id="SSF56059">
    <property type="entry name" value="Glutathione synthetase ATP-binding domain-like"/>
    <property type="match status" value="1"/>
</dbReference>
<dbReference type="Gene3D" id="3.30.470.20">
    <property type="entry name" value="ATP-grasp fold, B domain"/>
    <property type="match status" value="1"/>
</dbReference>
<dbReference type="EC" id="6.3.4.14" evidence="12"/>
<evidence type="ECO:0000256" key="5">
    <source>
        <dbReference type="ARBA" id="ARBA00023267"/>
    </source>
</evidence>
<dbReference type="AlphaFoldDB" id="A0A5J6ZA78"/>
<dbReference type="PANTHER" id="PTHR18866:SF126">
    <property type="entry name" value="BIOTIN CARBOXYLASE"/>
    <property type="match status" value="1"/>
</dbReference>
<dbReference type="InterPro" id="IPR013815">
    <property type="entry name" value="ATP_grasp_subdomain_1"/>
</dbReference>
<dbReference type="InterPro" id="IPR050856">
    <property type="entry name" value="Biotin_carboxylase_complex"/>
</dbReference>
<dbReference type="GO" id="GO:0046872">
    <property type="term" value="F:metal ion binding"/>
    <property type="evidence" value="ECO:0007669"/>
    <property type="project" value="InterPro"/>
</dbReference>
<evidence type="ECO:0000256" key="3">
    <source>
        <dbReference type="ARBA" id="ARBA00022741"/>
    </source>
</evidence>
<evidence type="ECO:0000259" key="10">
    <source>
        <dbReference type="PROSITE" id="PS50975"/>
    </source>
</evidence>
<dbReference type="RefSeq" id="WP_151902285.1">
    <property type="nucleotide sequence ID" value="NZ_CP045032.1"/>
</dbReference>
<keyword evidence="5" id="KW-0092">Biotin</keyword>
<dbReference type="PROSITE" id="PS50975">
    <property type="entry name" value="ATP_GRASP"/>
    <property type="match status" value="1"/>
</dbReference>
<proteinExistence type="predicted"/>
<dbReference type="CDD" id="cd06850">
    <property type="entry name" value="biotinyl_domain"/>
    <property type="match status" value="1"/>
</dbReference>
<dbReference type="PROSITE" id="PS00867">
    <property type="entry name" value="CPSASE_2"/>
    <property type="match status" value="1"/>
</dbReference>
<dbReference type="Proteomes" id="UP000326711">
    <property type="component" value="Chromosome"/>
</dbReference>
<keyword evidence="2 12" id="KW-0436">Ligase</keyword>
<dbReference type="Pfam" id="PF00364">
    <property type="entry name" value="Biotin_lipoyl"/>
    <property type="match status" value="1"/>
</dbReference>
<dbReference type="InterPro" id="IPR005482">
    <property type="entry name" value="Biotin_COase_C"/>
</dbReference>
<feature type="domain" description="Biotin carboxylation" evidence="11">
    <location>
        <begin position="7"/>
        <end position="451"/>
    </location>
</feature>
<comment type="catalytic activity">
    <reaction evidence="6">
        <text>N(6)-biotinyl-L-lysyl-[protein] + hydrogencarbonate + ATP = N(6)-carboxybiotinyl-L-lysyl-[protein] + ADP + phosphate + H(+)</text>
        <dbReference type="Rhea" id="RHEA:13501"/>
        <dbReference type="Rhea" id="RHEA-COMP:10505"/>
        <dbReference type="Rhea" id="RHEA-COMP:10506"/>
        <dbReference type="ChEBI" id="CHEBI:15378"/>
        <dbReference type="ChEBI" id="CHEBI:17544"/>
        <dbReference type="ChEBI" id="CHEBI:30616"/>
        <dbReference type="ChEBI" id="CHEBI:43474"/>
        <dbReference type="ChEBI" id="CHEBI:83144"/>
        <dbReference type="ChEBI" id="CHEBI:83145"/>
        <dbReference type="ChEBI" id="CHEBI:456216"/>
        <dbReference type="EC" id="6.3.4.14"/>
    </reaction>
    <physiologicalReaction direction="left-to-right" evidence="6">
        <dbReference type="Rhea" id="RHEA:13502"/>
    </physiologicalReaction>
</comment>
<dbReference type="PROSITE" id="PS50979">
    <property type="entry name" value="BC"/>
    <property type="match status" value="1"/>
</dbReference>
<evidence type="ECO:0000256" key="6">
    <source>
        <dbReference type="ARBA" id="ARBA00048501"/>
    </source>
</evidence>
<evidence type="ECO:0000313" key="12">
    <source>
        <dbReference type="EMBL" id="QFQ01840.1"/>
    </source>
</evidence>
<evidence type="ECO:0000256" key="8">
    <source>
        <dbReference type="SAM" id="MobiDB-lite"/>
    </source>
</evidence>
<dbReference type="EMBL" id="CP045032">
    <property type="protein sequence ID" value="QFQ01840.1"/>
    <property type="molecule type" value="Genomic_DNA"/>
</dbReference>
<sequence>MTAETFPLTSVLIANRGEIAVRIARTARDLGIHSIAVYSEADADNLHAHVADEAYALPGNTSSETYMNVPALLDIARRAGADCVHPGYGFLSENADFARAVIDAGLTWIGPTPEAIDTLGNKVAARALATRAGTPLAPGTPDPIAEWEQARAFADEHGMPIAIKAAFGGGGRGLKVVHNYDDIEAAFDSAGREAQAAFGNGECYVEKFLTKPRHVEAQVLADTHGNVRVVGTRDCSVQRRFQKLVEEAPAPFLTEEQRSSIIEGSRRLISAANYTGAGTVEFIVAEDGTVSFLEVNTRVQVEHPVTEAVTGVDIIAEQFRIAAGLPVSFDEDPQAAGHALEFRINAEDVANGFVPSPGTVTHFEAPTGPGIRVDSGVRSGSTIPGFYDSLMAKLIVTGPTREVALRRAEAALREFRIDGVRTVLPFHRDIVTHPAFTGTSLDVYTDWVDKEYQPGEGVGYAGSTAEDVEQAYTERTQMTVEIDGRLHRIALPSSLLTAASSAASSNPDATSSPAEDDTSGTPVACPYAGVLVDWRVEDGARVEQGQPIATIEAMKMESVVEAPIAGTITLASWEIGANIAKGAALGHIVAED</sequence>
<feature type="domain" description="ATP-grasp" evidence="10">
    <location>
        <begin position="126"/>
        <end position="323"/>
    </location>
</feature>
<dbReference type="SMART" id="SM00878">
    <property type="entry name" value="Biotin_carb_C"/>
    <property type="match status" value="1"/>
</dbReference>
<dbReference type="Pfam" id="PF02785">
    <property type="entry name" value="Biotin_carb_C"/>
    <property type="match status" value="1"/>
</dbReference>
<dbReference type="PROSITE" id="PS00188">
    <property type="entry name" value="BIOTIN"/>
    <property type="match status" value="1"/>
</dbReference>
<dbReference type="GO" id="GO:0004075">
    <property type="term" value="F:biotin carboxylase activity"/>
    <property type="evidence" value="ECO:0007669"/>
    <property type="project" value="UniProtKB-EC"/>
</dbReference>
<dbReference type="InterPro" id="IPR011053">
    <property type="entry name" value="Single_hybrid_motif"/>
</dbReference>
<comment type="cofactor">
    <cofactor evidence="1">
        <name>biotin</name>
        <dbReference type="ChEBI" id="CHEBI:57586"/>
    </cofactor>
</comment>
<dbReference type="InterPro" id="IPR011764">
    <property type="entry name" value="Biotin_carboxylation_dom"/>
</dbReference>
<dbReference type="SUPFAM" id="SSF51230">
    <property type="entry name" value="Single hybrid motif"/>
    <property type="match status" value="1"/>
</dbReference>
<gene>
    <name evidence="12" type="primary">accC</name>
    <name evidence="12" type="ORF">CUROG_02245</name>
</gene>
<dbReference type="InterPro" id="IPR000089">
    <property type="entry name" value="Biotin_lipoyl"/>
</dbReference>
<protein>
    <submittedName>
        <fullName evidence="12">Biotin carboxylase</fullName>
        <ecNumber evidence="12">6.3.4.14</ecNumber>
    </submittedName>
</protein>
<feature type="region of interest" description="Disordered" evidence="8">
    <location>
        <begin position="501"/>
        <end position="522"/>
    </location>
</feature>
<evidence type="ECO:0000313" key="13">
    <source>
        <dbReference type="Proteomes" id="UP000326711"/>
    </source>
</evidence>
<dbReference type="InterPro" id="IPR011761">
    <property type="entry name" value="ATP-grasp"/>
</dbReference>
<dbReference type="KEGG" id="cuo:CUROG_02245"/>
<evidence type="ECO:0000256" key="1">
    <source>
        <dbReference type="ARBA" id="ARBA00001953"/>
    </source>
</evidence>
<accession>A0A5J6ZA78</accession>
<dbReference type="OrthoDB" id="9760256at2"/>
<organism evidence="12 13">
    <name type="scientific">Corynebacterium urogenitale</name>
    <dbReference type="NCBI Taxonomy" id="2487892"/>
    <lineage>
        <taxon>Bacteria</taxon>
        <taxon>Bacillati</taxon>
        <taxon>Actinomycetota</taxon>
        <taxon>Actinomycetes</taxon>
        <taxon>Mycobacteriales</taxon>
        <taxon>Corynebacteriaceae</taxon>
        <taxon>Corynebacterium</taxon>
    </lineage>
</organism>
<evidence type="ECO:0000256" key="7">
    <source>
        <dbReference type="PROSITE-ProRule" id="PRU00409"/>
    </source>
</evidence>
<dbReference type="InterPro" id="IPR005479">
    <property type="entry name" value="CPAse_ATP-bd"/>
</dbReference>
<evidence type="ECO:0000256" key="2">
    <source>
        <dbReference type="ARBA" id="ARBA00022598"/>
    </source>
</evidence>
<dbReference type="Gene3D" id="3.40.50.20">
    <property type="match status" value="1"/>
</dbReference>